<feature type="transmembrane region" description="Helical" evidence="5">
    <location>
        <begin position="260"/>
        <end position="278"/>
    </location>
</feature>
<reference evidence="8" key="2">
    <citation type="submission" date="2024-04" db="EMBL/GenBank/DDBJ databases">
        <authorList>
            <person name="Chen Y."/>
            <person name="Shah S."/>
            <person name="Dougan E. K."/>
            <person name="Thang M."/>
            <person name="Chan C."/>
        </authorList>
    </citation>
    <scope>NUCLEOTIDE SEQUENCE [LARGE SCALE GENOMIC DNA]</scope>
</reference>
<evidence type="ECO:0000313" key="8">
    <source>
        <dbReference type="EMBL" id="CAL1156907.1"/>
    </source>
</evidence>
<accession>A0A9P1D378</accession>
<dbReference type="InterPro" id="IPR035952">
    <property type="entry name" value="Rhomboid-like_sf"/>
</dbReference>
<evidence type="ECO:0000256" key="2">
    <source>
        <dbReference type="ARBA" id="ARBA00022692"/>
    </source>
</evidence>
<keyword evidence="3 5" id="KW-1133">Transmembrane helix</keyword>
<dbReference type="Gene3D" id="1.20.1540.10">
    <property type="entry name" value="Rhomboid-like"/>
    <property type="match status" value="1"/>
</dbReference>
<dbReference type="OrthoDB" id="474583at2759"/>
<comment type="subcellular location">
    <subcellularLocation>
        <location evidence="1">Membrane</location>
        <topology evidence="1">Multi-pass membrane protein</topology>
    </subcellularLocation>
</comment>
<gene>
    <name evidence="7" type="ORF">C1SCF055_LOCUS29394</name>
</gene>
<feature type="transmembrane region" description="Helical" evidence="5">
    <location>
        <begin position="56"/>
        <end position="74"/>
    </location>
</feature>
<feature type="domain" description="Peptidase S54 rhomboid" evidence="6">
    <location>
        <begin position="136"/>
        <end position="279"/>
    </location>
</feature>
<evidence type="ECO:0000256" key="5">
    <source>
        <dbReference type="SAM" id="Phobius"/>
    </source>
</evidence>
<evidence type="ECO:0000256" key="4">
    <source>
        <dbReference type="ARBA" id="ARBA00023136"/>
    </source>
</evidence>
<keyword evidence="2 5" id="KW-0812">Transmembrane</keyword>
<sequence>MGATPYCVQVTGHECSQDAVASQPHELQRTSTRCAAAGSALAIVGAMRRSGEETELAAVILIMMSLGLEVLAALRRRSNGAGKLQHSVLERYKDPLLLSTLCPALLTMTIFTAWGAGAVQHFGIVPRSLEGLPGVVFGCFVHFSWPHCLWNVVALGLLAPCVLGAGVTNLPAASAFIALTSGFCVWCMARPALHGGASGVVCGYLGLLAALMLRRRDVPLCTLLMVLGVVACYSGALLMHGPGAPFEPLYEACKSHKTSAEHHTFGFLSGLVFALLFVRSRDGPVSPG</sequence>
<evidence type="ECO:0000256" key="1">
    <source>
        <dbReference type="ARBA" id="ARBA00004141"/>
    </source>
</evidence>
<evidence type="ECO:0000313" key="9">
    <source>
        <dbReference type="EMBL" id="CAL4790844.1"/>
    </source>
</evidence>
<comment type="caution">
    <text evidence="7">The sequence shown here is derived from an EMBL/GenBank/DDBJ whole genome shotgun (WGS) entry which is preliminary data.</text>
</comment>
<evidence type="ECO:0000313" key="7">
    <source>
        <dbReference type="EMBL" id="CAI4003532.1"/>
    </source>
</evidence>
<feature type="transmembrane region" description="Helical" evidence="5">
    <location>
        <begin position="195"/>
        <end position="213"/>
    </location>
</feature>
<dbReference type="EMBL" id="CAMXCT010003285">
    <property type="protein sequence ID" value="CAI4003532.1"/>
    <property type="molecule type" value="Genomic_DNA"/>
</dbReference>
<dbReference type="EMBL" id="CAMXCT020003285">
    <property type="protein sequence ID" value="CAL1156907.1"/>
    <property type="molecule type" value="Genomic_DNA"/>
</dbReference>
<reference evidence="7" key="1">
    <citation type="submission" date="2022-10" db="EMBL/GenBank/DDBJ databases">
        <authorList>
            <person name="Chen Y."/>
            <person name="Dougan E. K."/>
            <person name="Chan C."/>
            <person name="Rhodes N."/>
            <person name="Thang M."/>
        </authorList>
    </citation>
    <scope>NUCLEOTIDE SEQUENCE</scope>
</reference>
<keyword evidence="4 5" id="KW-0472">Membrane</keyword>
<evidence type="ECO:0000313" key="10">
    <source>
        <dbReference type="Proteomes" id="UP001152797"/>
    </source>
</evidence>
<name>A0A9P1D378_9DINO</name>
<organism evidence="7">
    <name type="scientific">Cladocopium goreaui</name>
    <dbReference type="NCBI Taxonomy" id="2562237"/>
    <lineage>
        <taxon>Eukaryota</taxon>
        <taxon>Sar</taxon>
        <taxon>Alveolata</taxon>
        <taxon>Dinophyceae</taxon>
        <taxon>Suessiales</taxon>
        <taxon>Symbiodiniaceae</taxon>
        <taxon>Cladocopium</taxon>
    </lineage>
</organism>
<dbReference type="InterPro" id="IPR022764">
    <property type="entry name" value="Peptidase_S54_rhomboid_dom"/>
</dbReference>
<dbReference type="Pfam" id="PF01694">
    <property type="entry name" value="Rhomboid"/>
    <property type="match status" value="1"/>
</dbReference>
<evidence type="ECO:0000256" key="3">
    <source>
        <dbReference type="ARBA" id="ARBA00022989"/>
    </source>
</evidence>
<keyword evidence="10" id="KW-1185">Reference proteome</keyword>
<proteinExistence type="predicted"/>
<dbReference type="SUPFAM" id="SSF144091">
    <property type="entry name" value="Rhomboid-like"/>
    <property type="match status" value="1"/>
</dbReference>
<dbReference type="EMBL" id="CAMXCT030003285">
    <property type="protein sequence ID" value="CAL4790844.1"/>
    <property type="molecule type" value="Genomic_DNA"/>
</dbReference>
<evidence type="ECO:0000259" key="6">
    <source>
        <dbReference type="Pfam" id="PF01694"/>
    </source>
</evidence>
<protein>
    <submittedName>
        <fullName evidence="9">Peptidase S54 rhomboid domain-containing protein</fullName>
    </submittedName>
</protein>
<feature type="transmembrane region" description="Helical" evidence="5">
    <location>
        <begin position="220"/>
        <end position="240"/>
    </location>
</feature>
<dbReference type="GO" id="GO:0004252">
    <property type="term" value="F:serine-type endopeptidase activity"/>
    <property type="evidence" value="ECO:0007669"/>
    <property type="project" value="InterPro"/>
</dbReference>
<dbReference type="GO" id="GO:0016020">
    <property type="term" value="C:membrane"/>
    <property type="evidence" value="ECO:0007669"/>
    <property type="project" value="UniProtKB-SubCell"/>
</dbReference>
<dbReference type="AlphaFoldDB" id="A0A9P1D378"/>
<dbReference type="Proteomes" id="UP001152797">
    <property type="component" value="Unassembled WGS sequence"/>
</dbReference>
<feature type="transmembrane region" description="Helical" evidence="5">
    <location>
        <begin position="95"/>
        <end position="115"/>
    </location>
</feature>